<dbReference type="PANTHER" id="PTHR45947:SF3">
    <property type="entry name" value="SULFOQUINOVOSYL TRANSFERASE SQD2"/>
    <property type="match status" value="1"/>
</dbReference>
<protein>
    <submittedName>
        <fullName evidence="6">GDP-mannose-dependent alpha-mannosyltransferase</fullName>
        <ecNumber evidence="6">2.4.1.-</ecNumber>
    </submittedName>
</protein>
<evidence type="ECO:0000256" key="1">
    <source>
        <dbReference type="ARBA" id="ARBA00022676"/>
    </source>
</evidence>
<evidence type="ECO:0000256" key="2">
    <source>
        <dbReference type="ARBA" id="ARBA00022679"/>
    </source>
</evidence>
<dbReference type="CDD" id="cd03814">
    <property type="entry name" value="GT4-like"/>
    <property type="match status" value="1"/>
</dbReference>
<dbReference type="PANTHER" id="PTHR45947">
    <property type="entry name" value="SULFOQUINOVOSYL TRANSFERASE SQD2"/>
    <property type="match status" value="1"/>
</dbReference>
<keyword evidence="1 6" id="KW-0328">Glycosyltransferase</keyword>
<dbReference type="GO" id="GO:0016758">
    <property type="term" value="F:hexosyltransferase activity"/>
    <property type="evidence" value="ECO:0007669"/>
    <property type="project" value="TreeGrafter"/>
</dbReference>
<evidence type="ECO:0000313" key="7">
    <source>
        <dbReference type="Proteomes" id="UP000251995"/>
    </source>
</evidence>
<keyword evidence="7" id="KW-1185">Reference proteome</keyword>
<reference evidence="6 7" key="1">
    <citation type="submission" date="2017-12" db="EMBL/GenBank/DDBJ databases">
        <title>The whole genome sequence of the Acidipropionibacterium virtanenii sp. nov. type strain JS278.</title>
        <authorList>
            <person name="Laine P."/>
            <person name="Deptula P."/>
            <person name="Varmanen P."/>
            <person name="Auvinen P."/>
        </authorList>
    </citation>
    <scope>NUCLEOTIDE SEQUENCE [LARGE SCALE GENOMIC DNA]</scope>
    <source>
        <strain evidence="6 7">JS278</strain>
    </source>
</reference>
<dbReference type="Proteomes" id="UP000251995">
    <property type="component" value="Chromosome"/>
</dbReference>
<feature type="compositionally biased region" description="Low complexity" evidence="3">
    <location>
        <begin position="12"/>
        <end position="23"/>
    </location>
</feature>
<dbReference type="InterPro" id="IPR001296">
    <property type="entry name" value="Glyco_trans_1"/>
</dbReference>
<organism evidence="6 7">
    <name type="scientific">Acidipropionibacterium virtanenii</name>
    <dbReference type="NCBI Taxonomy" id="2057246"/>
    <lineage>
        <taxon>Bacteria</taxon>
        <taxon>Bacillati</taxon>
        <taxon>Actinomycetota</taxon>
        <taxon>Actinomycetes</taxon>
        <taxon>Propionibacteriales</taxon>
        <taxon>Propionibacteriaceae</taxon>
        <taxon>Acidipropionibacterium</taxon>
    </lineage>
</organism>
<gene>
    <name evidence="6" type="primary">mgtA</name>
    <name evidence="6" type="ORF">JS278_01002</name>
</gene>
<dbReference type="EC" id="2.4.1.-" evidence="6"/>
<feature type="domain" description="Glycosyltransferase subfamily 4-like N-terminal" evidence="5">
    <location>
        <begin position="76"/>
        <end position="241"/>
    </location>
</feature>
<feature type="region of interest" description="Disordered" evidence="3">
    <location>
        <begin position="1"/>
        <end position="55"/>
    </location>
</feature>
<evidence type="ECO:0000256" key="3">
    <source>
        <dbReference type="SAM" id="MobiDB-lite"/>
    </source>
</evidence>
<dbReference type="KEGG" id="acij:JS278_01002"/>
<dbReference type="InterPro" id="IPR050194">
    <property type="entry name" value="Glycosyltransferase_grp1"/>
</dbReference>
<dbReference type="EMBL" id="CP025198">
    <property type="protein sequence ID" value="AXE38185.1"/>
    <property type="molecule type" value="Genomic_DNA"/>
</dbReference>
<proteinExistence type="predicted"/>
<dbReference type="GO" id="GO:1901137">
    <property type="term" value="P:carbohydrate derivative biosynthetic process"/>
    <property type="evidence" value="ECO:0007669"/>
    <property type="project" value="UniProtKB-ARBA"/>
</dbReference>
<dbReference type="AlphaFoldDB" id="A0A344USD7"/>
<evidence type="ECO:0000259" key="4">
    <source>
        <dbReference type="Pfam" id="PF00534"/>
    </source>
</evidence>
<sequence length="448" mass="48427">MGASVRAVVNPSSLSQSVHSVHSMPAGPNASDPLTAPDAGARSARRHPAGSKGSPLPVTIRGVRVAIISESFLPQVNGVTNSILRILEHLRAHGHQAVVLAPGDPAEAPRQYAGFPVITLSSVTWPGYPDVRVSTTPQWTLERYLNDFGPDVVHLASPFMIGYKGALAAATLGIPAVAIYQTDIPSYAGRYGLGHLEFYGWYRVRQIHSLVVATYAPSTYSRDQLVSHGVPRVGIWGRGVDKVRFDPQKRSPELRERWAPDGETIIGYMGRLATEKRVKDMAALRGIPGTRIVIIGHGPDREDLEREIPEAVFTGGLTGEDLPRALASMDIFCSTGELETFCQAVQEAKASGLPVISPRRGGPIDLIDPSRTGWLYEPGDMAEFRRHVQDLAGDPYKRAAMGRAARASIENRTWEHLCGELLEHYREAVRVGSLSSGAGSATGTQQLA</sequence>
<name>A0A344USD7_9ACTN</name>
<dbReference type="InterPro" id="IPR028098">
    <property type="entry name" value="Glyco_trans_4-like_N"/>
</dbReference>
<dbReference type="Gene3D" id="3.40.50.2000">
    <property type="entry name" value="Glycogen Phosphorylase B"/>
    <property type="match status" value="2"/>
</dbReference>
<feature type="domain" description="Glycosyl transferase family 1" evidence="4">
    <location>
        <begin position="255"/>
        <end position="406"/>
    </location>
</feature>
<dbReference type="Pfam" id="PF13439">
    <property type="entry name" value="Glyco_transf_4"/>
    <property type="match status" value="1"/>
</dbReference>
<dbReference type="SUPFAM" id="SSF53756">
    <property type="entry name" value="UDP-Glycosyltransferase/glycogen phosphorylase"/>
    <property type="match status" value="1"/>
</dbReference>
<evidence type="ECO:0000259" key="5">
    <source>
        <dbReference type="Pfam" id="PF13439"/>
    </source>
</evidence>
<evidence type="ECO:0000313" key="6">
    <source>
        <dbReference type="EMBL" id="AXE38185.1"/>
    </source>
</evidence>
<dbReference type="Pfam" id="PF00534">
    <property type="entry name" value="Glycos_transf_1"/>
    <property type="match status" value="1"/>
</dbReference>
<keyword evidence="2 6" id="KW-0808">Transferase</keyword>
<accession>A0A344USD7</accession>